<comment type="caution">
    <text evidence="2">The sequence shown here is derived from an EMBL/GenBank/DDBJ whole genome shotgun (WGS) entry which is preliminary data.</text>
</comment>
<evidence type="ECO:0000256" key="1">
    <source>
        <dbReference type="SAM" id="MobiDB-lite"/>
    </source>
</evidence>
<gene>
    <name evidence="2" type="ORF">DFQ27_006925</name>
</gene>
<dbReference type="AlphaFoldDB" id="A0A9P6U0D9"/>
<dbReference type="Proteomes" id="UP000807716">
    <property type="component" value="Unassembled WGS sequence"/>
</dbReference>
<feature type="region of interest" description="Disordered" evidence="1">
    <location>
        <begin position="1"/>
        <end position="63"/>
    </location>
</feature>
<dbReference type="EMBL" id="JAAAJB010000525">
    <property type="protein sequence ID" value="KAG0254318.1"/>
    <property type="molecule type" value="Genomic_DNA"/>
</dbReference>
<evidence type="ECO:0000313" key="3">
    <source>
        <dbReference type="Proteomes" id="UP000807716"/>
    </source>
</evidence>
<organism evidence="2 3">
    <name type="scientific">Actinomortierella ambigua</name>
    <dbReference type="NCBI Taxonomy" id="1343610"/>
    <lineage>
        <taxon>Eukaryota</taxon>
        <taxon>Fungi</taxon>
        <taxon>Fungi incertae sedis</taxon>
        <taxon>Mucoromycota</taxon>
        <taxon>Mortierellomycotina</taxon>
        <taxon>Mortierellomycetes</taxon>
        <taxon>Mortierellales</taxon>
        <taxon>Mortierellaceae</taxon>
        <taxon>Actinomortierella</taxon>
    </lineage>
</organism>
<feature type="compositionally biased region" description="Gly residues" evidence="1">
    <location>
        <begin position="1"/>
        <end position="24"/>
    </location>
</feature>
<proteinExistence type="predicted"/>
<feature type="compositionally biased region" description="Pro residues" evidence="1">
    <location>
        <begin position="54"/>
        <end position="63"/>
    </location>
</feature>
<evidence type="ECO:0000313" key="2">
    <source>
        <dbReference type="EMBL" id="KAG0254318.1"/>
    </source>
</evidence>
<name>A0A9P6U0D9_9FUNG</name>
<sequence length="63" mass="6158">MSSGVPGGGGGAGPGGENMTPGGGDDPDGAQPGSYTFRRRNAVVEGTEEAPNPSDFPDPNSPK</sequence>
<reference evidence="2" key="1">
    <citation type="journal article" date="2020" name="Fungal Divers.">
        <title>Resolving the Mortierellaceae phylogeny through synthesis of multi-gene phylogenetics and phylogenomics.</title>
        <authorList>
            <person name="Vandepol N."/>
            <person name="Liber J."/>
            <person name="Desiro A."/>
            <person name="Na H."/>
            <person name="Kennedy M."/>
            <person name="Barry K."/>
            <person name="Grigoriev I.V."/>
            <person name="Miller A.N."/>
            <person name="O'Donnell K."/>
            <person name="Stajich J.E."/>
            <person name="Bonito G."/>
        </authorList>
    </citation>
    <scope>NUCLEOTIDE SEQUENCE</scope>
    <source>
        <strain evidence="2">BC1065</strain>
    </source>
</reference>
<protein>
    <submittedName>
        <fullName evidence="2">Uncharacterized protein</fullName>
    </submittedName>
</protein>
<keyword evidence="3" id="KW-1185">Reference proteome</keyword>
<accession>A0A9P6U0D9</accession>